<keyword evidence="1" id="KW-0472">Membrane</keyword>
<dbReference type="EMBL" id="HBUE01282388">
    <property type="protein sequence ID" value="CAG6569784.1"/>
    <property type="molecule type" value="Transcribed_RNA"/>
</dbReference>
<proteinExistence type="predicted"/>
<evidence type="ECO:0000313" key="2">
    <source>
        <dbReference type="EMBL" id="CAG6569784.1"/>
    </source>
</evidence>
<name>A0A8D8NLP5_CULPI</name>
<sequence length="260" mass="30091">MLAVAGTCLRLAATAGGRSRCVVLIFRVRAYLERAWRGFHLWLYGGGGWLFGGLVLLIVIRIDLDHVRLFLYDRAILVVGLFGFWFCWCGRRCLRRGRRLGLWWRSFRVLHGRAEHRPEVGLFVEAHVLDVARAGFRKPGDSIDGVLQDVTDVVVHVLEVLLRFGRFERVRVDEVVDLGHHVQGDLRGGDQLVLELLLKQVEGRDFVVLFVDQTLESGQARGHDWPTRLLGLGLGHGIWRADRSRSWSLRHRNWYRWRYH</sequence>
<dbReference type="AlphaFoldDB" id="A0A8D8NLP5"/>
<keyword evidence="1" id="KW-1133">Transmembrane helix</keyword>
<dbReference type="EMBL" id="HBUE01176875">
    <property type="protein sequence ID" value="CAG6518252.1"/>
    <property type="molecule type" value="Transcribed_RNA"/>
</dbReference>
<feature type="transmembrane region" description="Helical" evidence="1">
    <location>
        <begin position="41"/>
        <end position="62"/>
    </location>
</feature>
<evidence type="ECO:0000256" key="1">
    <source>
        <dbReference type="SAM" id="Phobius"/>
    </source>
</evidence>
<reference evidence="2" key="1">
    <citation type="submission" date="2021-05" db="EMBL/GenBank/DDBJ databases">
        <authorList>
            <person name="Alioto T."/>
            <person name="Alioto T."/>
            <person name="Gomez Garrido J."/>
        </authorList>
    </citation>
    <scope>NUCLEOTIDE SEQUENCE</scope>
</reference>
<accession>A0A8D8NLP5</accession>
<protein>
    <submittedName>
        <fullName evidence="2">(northern house mosquito) hypothetical protein</fullName>
    </submittedName>
</protein>
<feature type="transmembrane region" description="Helical" evidence="1">
    <location>
        <begin position="69"/>
        <end position="86"/>
    </location>
</feature>
<organism evidence="2">
    <name type="scientific">Culex pipiens</name>
    <name type="common">House mosquito</name>
    <dbReference type="NCBI Taxonomy" id="7175"/>
    <lineage>
        <taxon>Eukaryota</taxon>
        <taxon>Metazoa</taxon>
        <taxon>Ecdysozoa</taxon>
        <taxon>Arthropoda</taxon>
        <taxon>Hexapoda</taxon>
        <taxon>Insecta</taxon>
        <taxon>Pterygota</taxon>
        <taxon>Neoptera</taxon>
        <taxon>Endopterygota</taxon>
        <taxon>Diptera</taxon>
        <taxon>Nematocera</taxon>
        <taxon>Culicoidea</taxon>
        <taxon>Culicidae</taxon>
        <taxon>Culicinae</taxon>
        <taxon>Culicini</taxon>
        <taxon>Culex</taxon>
        <taxon>Culex</taxon>
    </lineage>
</organism>
<keyword evidence="1" id="KW-0812">Transmembrane</keyword>